<organism evidence="1 2">
    <name type="scientific">Ancylostoma duodenale</name>
    <dbReference type="NCBI Taxonomy" id="51022"/>
    <lineage>
        <taxon>Eukaryota</taxon>
        <taxon>Metazoa</taxon>
        <taxon>Ecdysozoa</taxon>
        <taxon>Nematoda</taxon>
        <taxon>Chromadorea</taxon>
        <taxon>Rhabditida</taxon>
        <taxon>Rhabditina</taxon>
        <taxon>Rhabditomorpha</taxon>
        <taxon>Strongyloidea</taxon>
        <taxon>Ancylostomatidae</taxon>
        <taxon>Ancylostomatinae</taxon>
        <taxon>Ancylostoma</taxon>
    </lineage>
</organism>
<evidence type="ECO:0000313" key="2">
    <source>
        <dbReference type="Proteomes" id="UP000054047"/>
    </source>
</evidence>
<dbReference type="AlphaFoldDB" id="A0A0C2D4T9"/>
<sequence length="86" mass="9637">MFRVLDYVDPPLFSKLPMSQPFSIISRNKEKVAIHEHLESETTHHTARHPLPVAQPLFPSPLLAVIPMIIEMLDDPQVDKNGVSGA</sequence>
<protein>
    <submittedName>
        <fullName evidence="1">Uncharacterized protein</fullName>
    </submittedName>
</protein>
<gene>
    <name evidence="1" type="ORF">ANCDUO_05142</name>
</gene>
<accession>A0A0C2D4T9</accession>
<keyword evidence="2" id="KW-1185">Reference proteome</keyword>
<dbReference type="OrthoDB" id="5870652at2759"/>
<name>A0A0C2D4T9_9BILA</name>
<evidence type="ECO:0000313" key="1">
    <source>
        <dbReference type="EMBL" id="KIH64548.1"/>
    </source>
</evidence>
<reference evidence="1 2" key="1">
    <citation type="submission" date="2013-12" db="EMBL/GenBank/DDBJ databases">
        <title>Draft genome of the parsitic nematode Ancylostoma duodenale.</title>
        <authorList>
            <person name="Mitreva M."/>
        </authorList>
    </citation>
    <scope>NUCLEOTIDE SEQUENCE [LARGE SCALE GENOMIC DNA]</scope>
    <source>
        <strain evidence="1 2">Zhejiang</strain>
    </source>
</reference>
<dbReference type="Proteomes" id="UP000054047">
    <property type="component" value="Unassembled WGS sequence"/>
</dbReference>
<dbReference type="EMBL" id="KN728000">
    <property type="protein sequence ID" value="KIH64548.1"/>
    <property type="molecule type" value="Genomic_DNA"/>
</dbReference>
<proteinExistence type="predicted"/>